<dbReference type="EMBL" id="MG938317">
    <property type="protein sequence ID" value="AXL94779.1"/>
    <property type="molecule type" value="Genomic_RNA"/>
</dbReference>
<name>A0A0N7E4Z4_9VIRU</name>
<reference evidence="16" key="6">
    <citation type="submission" date="2018-02" db="EMBL/GenBank/DDBJ databases">
        <authorList>
            <person name="Cohen D.B."/>
            <person name="Kent A.D."/>
        </authorList>
    </citation>
    <scope>NUCLEOTIDE SEQUENCE</scope>
    <source>
        <strain evidence="16">B47</strain>
        <strain evidence="17">EVB47</strain>
        <strain evidence="18">EVC42</strain>
        <strain evidence="19">EVC53</strain>
        <strain evidence="20">EVC60</strain>
    </source>
</reference>
<dbReference type="EMBL" id="KT948710">
    <property type="protein sequence ID" value="ALP32119.1"/>
    <property type="molecule type" value="Genomic_RNA"/>
</dbReference>
<dbReference type="GO" id="GO:0046740">
    <property type="term" value="P:transport of virus in host, cell to cell"/>
    <property type="evidence" value="ECO:0007669"/>
    <property type="project" value="UniProtKB-KW"/>
</dbReference>
<dbReference type="EMBL" id="MT855973">
    <property type="protein sequence ID" value="QOU11758.1"/>
    <property type="molecule type" value="Genomic_RNA"/>
</dbReference>
<reference evidence="15" key="4">
    <citation type="journal article" date="2017" name="Plant Pathol. J.">
        <title>Analysis of Grapevine rupestris stem pitting-associated virus in Slovakia Reveals Differences in Intra-Host Population Diversity and Naturally Occurring Recombination Events.</title>
        <authorList>
            <person name="Glasa M."/>
            <person name="Predajna L."/>
            <person name="Soltys K."/>
            <person name="Sihelska N."/>
            <person name="Nagyova A."/>
            <person name="Wetzel T."/>
            <person name="Sabanadzovic S."/>
        </authorList>
    </citation>
    <scope>NUCLEOTIDE SEQUENCE</scope>
    <source>
        <strain evidence="15">SK704-A</strain>
    </source>
</reference>
<reference evidence="16" key="5">
    <citation type="journal article" date="2018" name="Arch. Virol.">
        <title>A genome-wide diversity study of grapevine rupestris stem pitting-associated virus.</title>
        <authorList>
            <person name="Hily J.M."/>
            <person name="Beuve M."/>
            <person name="Vigne E."/>
            <person name="Demangeat G."/>
            <person name="Candresse T."/>
            <person name="Lemaire O."/>
        </authorList>
    </citation>
    <scope>NUCLEOTIDE SEQUENCE</scope>
    <source>
        <strain evidence="16">B47</strain>
        <strain evidence="17">EVB47</strain>
        <strain evidence="18">EVC42</strain>
        <strain evidence="19">EVC53</strain>
        <strain evidence="20">EVC60</strain>
    </source>
</reference>
<dbReference type="InterPro" id="IPR003411">
    <property type="entry name" value="TGBp3"/>
</dbReference>
<evidence type="ECO:0000256" key="7">
    <source>
        <dbReference type="ARBA" id="ARBA00022989"/>
    </source>
</evidence>
<evidence type="ECO:0000256" key="9">
    <source>
        <dbReference type="ARBA" id="ARBA00023136"/>
    </source>
</evidence>
<dbReference type="EMBL" id="MG938332">
    <property type="protein sequence ID" value="AXL94863.1"/>
    <property type="molecule type" value="Genomic_RNA"/>
</dbReference>
<keyword evidence="4" id="KW-0813">Transport</keyword>
<keyword evidence="10" id="KW-1038">Host endoplasmic reticulum</keyword>
<dbReference type="EMBL" id="MG938328">
    <property type="protein sequence ID" value="AXL94840.1"/>
    <property type="molecule type" value="Genomic_RNA"/>
</dbReference>
<evidence type="ECO:0000256" key="4">
    <source>
        <dbReference type="ARBA" id="ARBA00022448"/>
    </source>
</evidence>
<comment type="function">
    <text evidence="11">Plays a role in viral cell-to-cell propagation, by facilitating genome transport to neighboring plant cells through plasmosdesmata. May induce the formation of granular vesicles derived from the Endoplasmic reticulum, which align on actin filaments.</text>
</comment>
<evidence type="ECO:0000256" key="2">
    <source>
        <dbReference type="ARBA" id="ARBA00010355"/>
    </source>
</evidence>
<keyword evidence="5" id="KW-0812">Transmembrane</keyword>
<evidence type="ECO:0000313" key="13">
    <source>
        <dbReference type="EMBL" id="ALB35657.1"/>
    </source>
</evidence>
<keyword evidence="7" id="KW-1133">Transmembrane helix</keyword>
<evidence type="ECO:0000313" key="17">
    <source>
        <dbReference type="EMBL" id="AXL94840.1"/>
    </source>
</evidence>
<dbReference type="EMBL" id="KR054734">
    <property type="protein sequence ID" value="ALB35657.1"/>
    <property type="molecule type" value="Genomic_RNA"/>
</dbReference>
<reference evidence="14" key="3">
    <citation type="submission" date="2015-10" db="EMBL/GenBank/DDBJ databases">
        <title>Molecular characterization of Brazilian isolates of Grapevine rupestris stem pitting-associated virus.</title>
        <authorList>
            <person name="Fajardo T.V.M."/>
            <person name="Nickel O."/>
        </authorList>
    </citation>
    <scope>NUCLEOTIDE SEQUENCE</scope>
    <source>
        <strain evidence="14">VF1</strain>
    </source>
</reference>
<evidence type="ECO:0000313" key="15">
    <source>
        <dbReference type="EMBL" id="AQN80515.1"/>
    </source>
</evidence>
<comment type="subcellular location">
    <subcellularLocation>
        <location evidence="1">Host endoplasmic reticulum membrane</location>
    </subcellularLocation>
</comment>
<evidence type="ECO:0000256" key="12">
    <source>
        <dbReference type="ARBA" id="ARBA00033148"/>
    </source>
</evidence>
<evidence type="ECO:0000256" key="3">
    <source>
        <dbReference type="ARBA" id="ARBA00013812"/>
    </source>
</evidence>
<keyword evidence="8" id="KW-0916">Viral movement protein</keyword>
<dbReference type="EMBL" id="MG938335">
    <property type="protein sequence ID" value="AXL94878.1"/>
    <property type="molecule type" value="Genomic_RNA"/>
</dbReference>
<evidence type="ECO:0000256" key="6">
    <source>
        <dbReference type="ARBA" id="ARBA00022870"/>
    </source>
</evidence>
<dbReference type="EMBL" id="KX274274">
    <property type="protein sequence ID" value="AQN80515.1"/>
    <property type="molecule type" value="Genomic_RNA"/>
</dbReference>
<organism evidence="13">
    <name type="scientific">Grapevine rupestris stem pitting-associated virus</name>
    <dbReference type="NCBI Taxonomy" id="196400"/>
    <lineage>
        <taxon>Viruses</taxon>
        <taxon>Riboviria</taxon>
        <taxon>Orthornavirae</taxon>
        <taxon>Kitrinoviricota</taxon>
        <taxon>Alsuviricetes</taxon>
        <taxon>Tymovirales</taxon>
        <taxon>Betaflexiviridae</taxon>
        <taxon>Quinvirinae</taxon>
        <taxon>Foveavirus</taxon>
        <taxon>Foveavirus rupestris</taxon>
    </lineage>
</organism>
<evidence type="ECO:0000313" key="18">
    <source>
        <dbReference type="EMBL" id="AXL94863.1"/>
    </source>
</evidence>
<evidence type="ECO:0000313" key="16">
    <source>
        <dbReference type="EMBL" id="AXL94779.1"/>
    </source>
</evidence>
<evidence type="ECO:0000313" key="20">
    <source>
        <dbReference type="EMBL" id="AXL94905.1"/>
    </source>
</evidence>
<reference evidence="13" key="2">
    <citation type="submission" date="2015-04" db="EMBL/GenBank/DDBJ databases">
        <authorList>
            <person name="Syromyatnikov M.Y."/>
            <person name="Popov V.N."/>
        </authorList>
    </citation>
    <scope>NUCLEOTIDE SEQUENCE</scope>
    <source>
        <strain evidence="13">GRSPaV-JF</strain>
    </source>
</reference>
<keyword evidence="6" id="KW-1043">Host membrane</keyword>
<evidence type="ECO:0000256" key="11">
    <source>
        <dbReference type="ARBA" id="ARBA00025270"/>
    </source>
</evidence>
<protein>
    <recommendedName>
        <fullName evidence="3">Movement protein TGBp3</fullName>
    </recommendedName>
    <alternativeName>
        <fullName evidence="12">Triple gene block 3 protein</fullName>
    </alternativeName>
</protein>
<reference evidence="21" key="7">
    <citation type="journal article" date="2020" name="Viruses">
        <title>A Diverse Virome of Leafroll-Infected Grapevine Unveiled by dsRNA Sequencing.</title>
        <authorList>
            <person name="Fall M.L."/>
            <person name="Xu D."/>
            <person name="Lemoyne P."/>
            <person name="Moussa I.E.B."/>
            <person name="Beaulieu C."/>
            <person name="Carisse O."/>
        </authorList>
    </citation>
    <scope>NUCLEOTIDE SEQUENCE</scope>
    <source>
        <strain evidence="21">BIO3_36J_RSP-01</strain>
    </source>
</reference>
<comment type="similarity">
    <text evidence="2">Belongs to the Tymovirales TGBp3 protein family.</text>
</comment>
<evidence type="ECO:0000313" key="19">
    <source>
        <dbReference type="EMBL" id="AXL94878.1"/>
    </source>
</evidence>
<evidence type="ECO:0000313" key="21">
    <source>
        <dbReference type="EMBL" id="QOU11758.1"/>
    </source>
</evidence>
<evidence type="ECO:0000256" key="8">
    <source>
        <dbReference type="ARBA" id="ARBA00023031"/>
    </source>
</evidence>
<dbReference type="Pfam" id="PF02495">
    <property type="entry name" value="TGBp3"/>
    <property type="match status" value="1"/>
</dbReference>
<keyword evidence="9" id="KW-0472">Membrane</keyword>
<evidence type="ECO:0000256" key="1">
    <source>
        <dbReference type="ARBA" id="ARBA00004625"/>
    </source>
</evidence>
<dbReference type="GO" id="GO:0044167">
    <property type="term" value="C:host cell endoplasmic reticulum membrane"/>
    <property type="evidence" value="ECO:0007669"/>
    <property type="project" value="UniProtKB-SubCell"/>
</dbReference>
<reference evidence="13" key="1">
    <citation type="journal article" date="2015" name="Arch. Virol.">
        <title>Molecular characterizations of two grapevine rupestris stem pitting-associated virus isolates from China.</title>
        <authorList>
            <person name="Hu G.J."/>
            <person name="Dong Y.F."/>
            <person name="Zhu H.J."/>
            <person name="Zhang Z.P."/>
            <person name="Fan X.D."/>
            <person name="Ren F."/>
            <person name="Zhou J."/>
        </authorList>
    </citation>
    <scope>NUCLEOTIDE SEQUENCE</scope>
    <source>
        <strain evidence="13">GRSPaV-JF</strain>
    </source>
</reference>
<evidence type="ECO:0000313" key="14">
    <source>
        <dbReference type="EMBL" id="ALP32119.1"/>
    </source>
</evidence>
<sequence>MHYLFGILVLVGVAIAIQILAHVDSSSGNHQGCFIRATGESILIENCGPSEALAATVKEVLGGLKALGVSQKVDEIDYSC</sequence>
<evidence type="ECO:0000256" key="10">
    <source>
        <dbReference type="ARBA" id="ARBA00023184"/>
    </source>
</evidence>
<accession>A0A0N7E4Z4</accession>
<dbReference type="EMBL" id="MG938340">
    <property type="protein sequence ID" value="AXL94905.1"/>
    <property type="molecule type" value="Genomic_RNA"/>
</dbReference>
<proteinExistence type="inferred from homology"/>
<evidence type="ECO:0000256" key="5">
    <source>
        <dbReference type="ARBA" id="ARBA00022692"/>
    </source>
</evidence>